<dbReference type="InterPro" id="IPR027291">
    <property type="entry name" value="Glyco_hydro_38_N_sf"/>
</dbReference>
<dbReference type="EC" id="3.2.1.24" evidence="3"/>
<sequence>MLKHRSITIGRFNGFLSGGSFSDVNINSVLYSKKDSSAVRLTAYTVPEGKRILFKEAISKLSEFKPVKVGDSFGPSWVTVWFNVKIKIPDNWNDDIIYFLWNCNNEGLIWSLDGRPIQGLTGGGGDVKRHEYILTKEDLKKKNVEFYIESACNGMFGNGDDDLINPPDPDRYFTLSKAEIATPNIEVWNLLYDFHIIAGMAKYLPENSSRGSQALYTADKIINVFDPKNKESWSEARKVAAEFLNKHSGDAAHNVYAIGNCHIDTAWLWPYDETKRKCARSWASQIRLMEKYPDYVFVASQAQQFEWVRKFYPTLFKEMQEKYENKQFIPIGNTWVEMDCNIPSGESFIRQFLYGTKFFKDHFNYSSDIFWLPDTFGYSAQLPQIIKIMGMKYFFTQKLSWNNINKFPHTSFYWIGLDGSEALTHFSPANTYTANATVNDVITCEKNNKDTAYSNDSLLVYGVGDGGGGPLMKMIERLERMKDVDGLPKVILSDPSIFYKHLEENSNDLPKWNGELYFELHRGTYTSQAKNKFYNRFTEYLLHNIEFFNSLEAILNNSSNYPKEDIEELWKDILLNQFHDVLPGSSIGMVYDDSTKIYENVVKKGNKLQDIAIDSIISNISKEAKGKKGYGIFNTTQWTRSEIIEVPLLPNQKNIQQLSHNENKALIYVENVPGFGFKEVNGNKLVNQELSITYQESNQSYIMRNSYVTVTFDNIGRIISFIDNEINRELICENTKGNQFKIYEDTPLYWDAWDVEIYHLEKNSDIINGNVKIIENGPLRIALEVNIKISDISNIKQYIYLTPISKMVEFDTEVEWHESHKFLKVEFSVDILCDTATYETAFGFVKRPTHYNTSWDMAKFEVCGHKFADLSEYGYGVSLLNNCKYGYAIHEKTMRLSLLRSPKAPDDNCDMGIQKFRYALLPHIGSFNESSVVEEGYRFNVPLIPRYIEDLEISNPYQLLINDKPKNVIIDTIKFAENENAKDKAVIVRIYEAYGGTTSFKLSSELPVKKCYICNGLEENIKEIEWKEKSCLLVIKPFKIMTLKLFL</sequence>
<dbReference type="Gene3D" id="3.20.110.10">
    <property type="entry name" value="Glycoside hydrolase 38, N terminal domain"/>
    <property type="match status" value="1"/>
</dbReference>
<dbReference type="GO" id="GO:0009313">
    <property type="term" value="P:oligosaccharide catabolic process"/>
    <property type="evidence" value="ECO:0007669"/>
    <property type="project" value="TreeGrafter"/>
</dbReference>
<gene>
    <name evidence="10" type="ORF">LY90DRAFT_386980</name>
</gene>
<dbReference type="GO" id="GO:0004559">
    <property type="term" value="F:alpha-mannosidase activity"/>
    <property type="evidence" value="ECO:0007669"/>
    <property type="project" value="UniProtKB-EC"/>
</dbReference>
<comment type="similarity">
    <text evidence="2">Belongs to the glycosyl hydrolase 38 family.</text>
</comment>
<evidence type="ECO:0000256" key="1">
    <source>
        <dbReference type="ARBA" id="ARBA00000365"/>
    </source>
</evidence>
<evidence type="ECO:0000256" key="7">
    <source>
        <dbReference type="ARBA" id="ARBA00054985"/>
    </source>
</evidence>
<proteinExistence type="inferred from homology"/>
<dbReference type="InterPro" id="IPR011330">
    <property type="entry name" value="Glyco_hydro/deAcase_b/a-brl"/>
</dbReference>
<evidence type="ECO:0000256" key="8">
    <source>
        <dbReference type="ARBA" id="ARBA00071615"/>
    </source>
</evidence>
<dbReference type="EMBL" id="MCOG01000154">
    <property type="protein sequence ID" value="ORY34518.1"/>
    <property type="molecule type" value="Genomic_DNA"/>
</dbReference>
<evidence type="ECO:0000256" key="6">
    <source>
        <dbReference type="ARBA" id="ARBA00023295"/>
    </source>
</evidence>
<keyword evidence="5" id="KW-0378">Hydrolase</keyword>
<reference evidence="10 11" key="1">
    <citation type="submission" date="2016-08" db="EMBL/GenBank/DDBJ databases">
        <title>A Parts List for Fungal Cellulosomes Revealed by Comparative Genomics.</title>
        <authorList>
            <consortium name="DOE Joint Genome Institute"/>
            <person name="Haitjema C.H."/>
            <person name="Gilmore S.P."/>
            <person name="Henske J.K."/>
            <person name="Solomon K.V."/>
            <person name="De Groot R."/>
            <person name="Kuo A."/>
            <person name="Mondo S.J."/>
            <person name="Salamov A.A."/>
            <person name="Labutti K."/>
            <person name="Zhao Z."/>
            <person name="Chiniquy J."/>
            <person name="Barry K."/>
            <person name="Brewer H.M."/>
            <person name="Purvine S.O."/>
            <person name="Wright A.T."/>
            <person name="Boxma B."/>
            <person name="Van Alen T."/>
            <person name="Hackstein J.H."/>
            <person name="Baker S.E."/>
            <person name="Grigoriev I.V."/>
            <person name="O'Malley M.A."/>
        </authorList>
    </citation>
    <scope>NUCLEOTIDE SEQUENCE [LARGE SCALE GENOMIC DNA]</scope>
    <source>
        <strain evidence="10 11">G1</strain>
    </source>
</reference>
<dbReference type="Pfam" id="PF17677">
    <property type="entry name" value="Glyco_hydro38C2"/>
    <property type="match status" value="1"/>
</dbReference>
<evidence type="ECO:0000259" key="9">
    <source>
        <dbReference type="SMART" id="SM00872"/>
    </source>
</evidence>
<evidence type="ECO:0000313" key="10">
    <source>
        <dbReference type="EMBL" id="ORY34518.1"/>
    </source>
</evidence>
<dbReference type="FunFam" id="2.70.98.30:FF:000001">
    <property type="entry name" value="alpha-mannosidase 2C1 isoform X2"/>
    <property type="match status" value="1"/>
</dbReference>
<dbReference type="InterPro" id="IPR054723">
    <property type="entry name" value="Ams1-like_N"/>
</dbReference>
<dbReference type="InterPro" id="IPR015341">
    <property type="entry name" value="Glyco_hydro_38_cen"/>
</dbReference>
<evidence type="ECO:0000313" key="11">
    <source>
        <dbReference type="Proteomes" id="UP000193920"/>
    </source>
</evidence>
<evidence type="ECO:0000256" key="4">
    <source>
        <dbReference type="ARBA" id="ARBA00022723"/>
    </source>
</evidence>
<keyword evidence="6" id="KW-0326">Glycosidase</keyword>
<dbReference type="SMART" id="SM00872">
    <property type="entry name" value="Alpha-mann_mid"/>
    <property type="match status" value="1"/>
</dbReference>
<dbReference type="InterPro" id="IPR000602">
    <property type="entry name" value="Glyco_hydro_38_N"/>
</dbReference>
<dbReference type="SUPFAM" id="SSF74650">
    <property type="entry name" value="Galactose mutarotase-like"/>
    <property type="match status" value="1"/>
</dbReference>
<dbReference type="Pfam" id="PF01074">
    <property type="entry name" value="Glyco_hydro_38N"/>
    <property type="match status" value="1"/>
</dbReference>
<dbReference type="Pfam" id="PF07748">
    <property type="entry name" value="Glyco_hydro_38C"/>
    <property type="match status" value="1"/>
</dbReference>
<dbReference type="OrthoDB" id="10261055at2759"/>
<dbReference type="FunFam" id="1.20.1270.50:FF:000004">
    <property type="entry name" value="alpha-mannosidase 2C1 isoform X1"/>
    <property type="match status" value="1"/>
</dbReference>
<evidence type="ECO:0000256" key="5">
    <source>
        <dbReference type="ARBA" id="ARBA00022801"/>
    </source>
</evidence>
<dbReference type="Gene3D" id="2.70.98.30">
    <property type="entry name" value="Golgi alpha-mannosidase II, domain 4"/>
    <property type="match status" value="1"/>
</dbReference>
<dbReference type="Pfam" id="PF09261">
    <property type="entry name" value="Alpha-mann_mid"/>
    <property type="match status" value="1"/>
</dbReference>
<protein>
    <recommendedName>
        <fullName evidence="8">Alpha-mannosidase</fullName>
        <ecNumber evidence="3">3.2.1.24</ecNumber>
    </recommendedName>
</protein>
<dbReference type="InterPro" id="IPR011013">
    <property type="entry name" value="Gal_mutarotase_sf_dom"/>
</dbReference>
<dbReference type="InterPro" id="IPR028995">
    <property type="entry name" value="Glyco_hydro_57/38_cen_sf"/>
</dbReference>
<comment type="catalytic activity">
    <reaction evidence="1">
        <text>Hydrolysis of terminal, non-reducing alpha-D-mannose residues in alpha-D-mannosides.</text>
        <dbReference type="EC" id="3.2.1.24"/>
    </reaction>
</comment>
<dbReference type="STRING" id="1754190.A0A1Y2BIA3"/>
<dbReference type="Proteomes" id="UP000193920">
    <property type="component" value="Unassembled WGS sequence"/>
</dbReference>
<dbReference type="AlphaFoldDB" id="A0A1Y2BIA3"/>
<dbReference type="Gene3D" id="1.20.1270.50">
    <property type="entry name" value="Glycoside hydrolase family 38, central domain"/>
    <property type="match status" value="1"/>
</dbReference>
<dbReference type="GO" id="GO:0046872">
    <property type="term" value="F:metal ion binding"/>
    <property type="evidence" value="ECO:0007669"/>
    <property type="project" value="UniProtKB-KW"/>
</dbReference>
<dbReference type="FunFam" id="3.20.110.10:FF:000002">
    <property type="entry name" value="alpha-mannosidase 2C1 isoform X1"/>
    <property type="match status" value="1"/>
</dbReference>
<dbReference type="InterPro" id="IPR037094">
    <property type="entry name" value="Glyco_hydro_38_cen_sf"/>
</dbReference>
<dbReference type="InterPro" id="IPR011682">
    <property type="entry name" value="Glyco_hydro_38_C"/>
</dbReference>
<dbReference type="PANTHER" id="PTHR46017:SF1">
    <property type="entry name" value="ALPHA-MANNOSIDASE 2C1"/>
    <property type="match status" value="1"/>
</dbReference>
<dbReference type="Pfam" id="PF22907">
    <property type="entry name" value="Ams1-like_1st"/>
    <property type="match status" value="1"/>
</dbReference>
<keyword evidence="11" id="KW-1185">Reference proteome</keyword>
<dbReference type="SUPFAM" id="SSF88688">
    <property type="entry name" value="Families 57/38 glycoside transferase middle domain"/>
    <property type="match status" value="1"/>
</dbReference>
<keyword evidence="4" id="KW-0479">Metal-binding</keyword>
<comment type="function">
    <text evidence="7">Degrades free oligosaccharides in the vacuole.</text>
</comment>
<name>A0A1Y2BIA3_9FUNG</name>
<dbReference type="InterPro" id="IPR041147">
    <property type="entry name" value="GH38_C"/>
</dbReference>
<evidence type="ECO:0000256" key="3">
    <source>
        <dbReference type="ARBA" id="ARBA00012752"/>
    </source>
</evidence>
<evidence type="ECO:0000256" key="2">
    <source>
        <dbReference type="ARBA" id="ARBA00009792"/>
    </source>
</evidence>
<dbReference type="Gene3D" id="2.60.40.2220">
    <property type="match status" value="1"/>
</dbReference>
<comment type="caution">
    <text evidence="10">The sequence shown here is derived from an EMBL/GenBank/DDBJ whole genome shotgun (WGS) entry which is preliminary data.</text>
</comment>
<accession>A0A1Y2BIA3</accession>
<dbReference type="GO" id="GO:0030246">
    <property type="term" value="F:carbohydrate binding"/>
    <property type="evidence" value="ECO:0007669"/>
    <property type="project" value="InterPro"/>
</dbReference>
<organism evidence="10 11">
    <name type="scientific">Neocallimastix californiae</name>
    <dbReference type="NCBI Taxonomy" id="1754190"/>
    <lineage>
        <taxon>Eukaryota</taxon>
        <taxon>Fungi</taxon>
        <taxon>Fungi incertae sedis</taxon>
        <taxon>Chytridiomycota</taxon>
        <taxon>Chytridiomycota incertae sedis</taxon>
        <taxon>Neocallimastigomycetes</taxon>
        <taxon>Neocallimastigales</taxon>
        <taxon>Neocallimastigaceae</taxon>
        <taxon>Neocallimastix</taxon>
    </lineage>
</organism>
<dbReference type="PANTHER" id="PTHR46017">
    <property type="entry name" value="ALPHA-MANNOSIDASE 2C1"/>
    <property type="match status" value="1"/>
</dbReference>
<feature type="domain" description="Glycoside hydrolase family 38 central" evidence="9">
    <location>
        <begin position="519"/>
        <end position="598"/>
    </location>
</feature>
<dbReference type="GO" id="GO:0000329">
    <property type="term" value="C:fungal-type vacuole membrane"/>
    <property type="evidence" value="ECO:0007669"/>
    <property type="project" value="TreeGrafter"/>
</dbReference>
<dbReference type="GO" id="GO:0006013">
    <property type="term" value="P:mannose metabolic process"/>
    <property type="evidence" value="ECO:0007669"/>
    <property type="project" value="InterPro"/>
</dbReference>
<dbReference type="SUPFAM" id="SSF88713">
    <property type="entry name" value="Glycoside hydrolase/deacetylase"/>
    <property type="match status" value="1"/>
</dbReference>